<feature type="region of interest" description="Disordered" evidence="1">
    <location>
        <begin position="167"/>
        <end position="188"/>
    </location>
</feature>
<evidence type="ECO:0000313" key="2">
    <source>
        <dbReference type="EMBL" id="PYH81566.1"/>
    </source>
</evidence>
<dbReference type="AlphaFoldDB" id="A0A319C6V8"/>
<gene>
    <name evidence="2" type="ORF">BO82DRAFT_392304</name>
</gene>
<dbReference type="OrthoDB" id="4510439at2759"/>
<feature type="compositionally biased region" description="Polar residues" evidence="1">
    <location>
        <begin position="104"/>
        <end position="121"/>
    </location>
</feature>
<reference evidence="2 3" key="1">
    <citation type="submission" date="2016-12" db="EMBL/GenBank/DDBJ databases">
        <title>The genomes of Aspergillus section Nigri reveals drivers in fungal speciation.</title>
        <authorList>
            <consortium name="DOE Joint Genome Institute"/>
            <person name="Vesth T.C."/>
            <person name="Nybo J."/>
            <person name="Theobald S."/>
            <person name="Brandl J."/>
            <person name="Frisvad J.C."/>
            <person name="Nielsen K.F."/>
            <person name="Lyhne E.K."/>
            <person name="Kogle M.E."/>
            <person name="Kuo A."/>
            <person name="Riley R."/>
            <person name="Clum A."/>
            <person name="Nolan M."/>
            <person name="Lipzen A."/>
            <person name="Salamov A."/>
            <person name="Henrissat B."/>
            <person name="Wiebenga A."/>
            <person name="De Vries R.P."/>
            <person name="Grigoriev I.V."/>
            <person name="Mortensen U.H."/>
            <person name="Andersen M.R."/>
            <person name="Baker S.E."/>
        </authorList>
    </citation>
    <scope>NUCLEOTIDE SEQUENCE [LARGE SCALE GENOMIC DNA]</scope>
    <source>
        <strain evidence="2 3">CBS 121591</strain>
    </source>
</reference>
<sequence>MMSLERRTMVAEPAKRNKSRLLNSNLEHEIHCGEVFCRTEGFSKGSYSSTNNLHSQSQTHEEFVAKVGNKGGKATRKQIDHATIDCFVDVVDVESGKSLEDKPSQQTGSLPENTTDVPNSDTKPDPPKDDKSASEFGNGAANKYLGQRSIVKQIYSYTEKEERLDISNNGNSTCRRRKHDKAQREEKGISEEALLGSRLASTQTIGPQLKALIKTMLLV</sequence>
<dbReference type="VEuPathDB" id="FungiDB:BO82DRAFT_392304"/>
<keyword evidence="3" id="KW-1185">Reference proteome</keyword>
<organism evidence="2 3">
    <name type="scientific">Aspergillus uvarum CBS 121591</name>
    <dbReference type="NCBI Taxonomy" id="1448315"/>
    <lineage>
        <taxon>Eukaryota</taxon>
        <taxon>Fungi</taxon>
        <taxon>Dikarya</taxon>
        <taxon>Ascomycota</taxon>
        <taxon>Pezizomycotina</taxon>
        <taxon>Eurotiomycetes</taxon>
        <taxon>Eurotiomycetidae</taxon>
        <taxon>Eurotiales</taxon>
        <taxon>Aspergillaceae</taxon>
        <taxon>Aspergillus</taxon>
        <taxon>Aspergillus subgen. Circumdati</taxon>
    </lineage>
</organism>
<dbReference type="GeneID" id="37141350"/>
<evidence type="ECO:0000256" key="1">
    <source>
        <dbReference type="SAM" id="MobiDB-lite"/>
    </source>
</evidence>
<protein>
    <submittedName>
        <fullName evidence="2">Uncharacterized protein</fullName>
    </submittedName>
</protein>
<feature type="compositionally biased region" description="Basic and acidic residues" evidence="1">
    <location>
        <begin position="122"/>
        <end position="133"/>
    </location>
</feature>
<dbReference type="EMBL" id="KZ821701">
    <property type="protein sequence ID" value="PYH81566.1"/>
    <property type="molecule type" value="Genomic_DNA"/>
</dbReference>
<feature type="region of interest" description="Disordered" evidence="1">
    <location>
        <begin position="97"/>
        <end position="140"/>
    </location>
</feature>
<dbReference type="RefSeq" id="XP_025491766.1">
    <property type="nucleotide sequence ID" value="XM_025638608.1"/>
</dbReference>
<accession>A0A319C6V8</accession>
<evidence type="ECO:0000313" key="3">
    <source>
        <dbReference type="Proteomes" id="UP000248340"/>
    </source>
</evidence>
<proteinExistence type="predicted"/>
<name>A0A319C6V8_9EURO</name>
<dbReference type="Proteomes" id="UP000248340">
    <property type="component" value="Unassembled WGS sequence"/>
</dbReference>